<dbReference type="Proteomes" id="UP001234297">
    <property type="component" value="Chromosome 7"/>
</dbReference>
<organism evidence="1 2">
    <name type="scientific">Persea americana</name>
    <name type="common">Avocado</name>
    <dbReference type="NCBI Taxonomy" id="3435"/>
    <lineage>
        <taxon>Eukaryota</taxon>
        <taxon>Viridiplantae</taxon>
        <taxon>Streptophyta</taxon>
        <taxon>Embryophyta</taxon>
        <taxon>Tracheophyta</taxon>
        <taxon>Spermatophyta</taxon>
        <taxon>Magnoliopsida</taxon>
        <taxon>Magnoliidae</taxon>
        <taxon>Laurales</taxon>
        <taxon>Lauraceae</taxon>
        <taxon>Persea</taxon>
    </lineage>
</organism>
<protein>
    <submittedName>
        <fullName evidence="1">Uncharacterized protein</fullName>
    </submittedName>
</protein>
<dbReference type="EMBL" id="CM056815">
    <property type="protein sequence ID" value="KAJ8631004.1"/>
    <property type="molecule type" value="Genomic_DNA"/>
</dbReference>
<gene>
    <name evidence="1" type="ORF">MRB53_024327</name>
</gene>
<comment type="caution">
    <text evidence="1">The sequence shown here is derived from an EMBL/GenBank/DDBJ whole genome shotgun (WGS) entry which is preliminary data.</text>
</comment>
<name>A0ACC2LD95_PERAE</name>
<reference evidence="1 2" key="1">
    <citation type="journal article" date="2022" name="Hortic Res">
        <title>A haplotype resolved chromosomal level avocado genome allows analysis of novel avocado genes.</title>
        <authorList>
            <person name="Nath O."/>
            <person name="Fletcher S.J."/>
            <person name="Hayward A."/>
            <person name="Shaw L.M."/>
            <person name="Masouleh A.K."/>
            <person name="Furtado A."/>
            <person name="Henry R.J."/>
            <person name="Mitter N."/>
        </authorList>
    </citation>
    <scope>NUCLEOTIDE SEQUENCE [LARGE SCALE GENOMIC DNA]</scope>
    <source>
        <strain evidence="2">cv. Hass</strain>
    </source>
</reference>
<sequence length="320" mass="36545">MAAEIPSDCAACDFCTTTRRRHAAAISFLFRRSVPTISTLTAPEPKPPPSVVFFHYGSGARAGSERRRFRRLTSFPLSLLCFPVHRPHPNMEECKSNSSASPKSMSSEFKSISSCSPKSISSSPKCPKLPSSQSSRAVRCSQRQPFRLHTESRGQLKERAFVKRLQETNAEEAKNRVRIAQGLPLTTDKPEIPFKPPVKEQTKPVEIKLHTQQRAVRRAGFNDLVATKMNWQEQQRQQLEKLCKTLEEEEIRMLRKQMVPRAQLMPLFDRPFYPQRSTRPLTVPKEPTFHLRSKCWNCTPCSGAHFKFQQPIGQTMKPIQ</sequence>
<accession>A0ACC2LD95</accession>
<evidence type="ECO:0000313" key="1">
    <source>
        <dbReference type="EMBL" id="KAJ8631004.1"/>
    </source>
</evidence>
<proteinExistence type="predicted"/>
<keyword evidence="2" id="KW-1185">Reference proteome</keyword>
<evidence type="ECO:0000313" key="2">
    <source>
        <dbReference type="Proteomes" id="UP001234297"/>
    </source>
</evidence>